<keyword evidence="4" id="KW-0813">Transport</keyword>
<feature type="signal peptide" evidence="13">
    <location>
        <begin position="1"/>
        <end position="25"/>
    </location>
</feature>
<feature type="chain" id="PRO_5043947146" description="High-affinity zinc uptake system protein ZnuA" evidence="13">
    <location>
        <begin position="26"/>
        <end position="342"/>
    </location>
</feature>
<evidence type="ECO:0000256" key="12">
    <source>
        <dbReference type="SAM" id="MobiDB-lite"/>
    </source>
</evidence>
<dbReference type="GO" id="GO:0042597">
    <property type="term" value="C:periplasmic space"/>
    <property type="evidence" value="ECO:0007669"/>
    <property type="project" value="UniProtKB-SubCell"/>
</dbReference>
<dbReference type="InterPro" id="IPR035520">
    <property type="entry name" value="ZnuA"/>
</dbReference>
<name>A0AAW5R5S8_9HYPH</name>
<feature type="region of interest" description="Disordered" evidence="12">
    <location>
        <begin position="118"/>
        <end position="175"/>
    </location>
</feature>
<dbReference type="EMBL" id="JALIDZ010000014">
    <property type="protein sequence ID" value="MCT8974725.1"/>
    <property type="molecule type" value="Genomic_DNA"/>
</dbReference>
<evidence type="ECO:0000256" key="1">
    <source>
        <dbReference type="ARBA" id="ARBA00004418"/>
    </source>
</evidence>
<dbReference type="PANTHER" id="PTHR42953:SF3">
    <property type="entry name" value="HIGH-AFFINITY ZINC UPTAKE SYSTEM PROTEIN ZNUA"/>
    <property type="match status" value="1"/>
</dbReference>
<dbReference type="InterPro" id="IPR050492">
    <property type="entry name" value="Bact_metal-bind_prot9"/>
</dbReference>
<keyword evidence="6 13" id="KW-0732">Signal</keyword>
<evidence type="ECO:0000256" key="8">
    <source>
        <dbReference type="ARBA" id="ARBA00022833"/>
    </source>
</evidence>
<gene>
    <name evidence="14" type="ORF">MUB46_22950</name>
</gene>
<dbReference type="PANTHER" id="PTHR42953">
    <property type="entry name" value="HIGH-AFFINITY ZINC UPTAKE SYSTEM PROTEIN ZNUA-RELATED"/>
    <property type="match status" value="1"/>
</dbReference>
<dbReference type="RefSeq" id="WP_261618312.1">
    <property type="nucleotide sequence ID" value="NZ_JALIDZ010000014.1"/>
</dbReference>
<evidence type="ECO:0000256" key="6">
    <source>
        <dbReference type="ARBA" id="ARBA00022729"/>
    </source>
</evidence>
<dbReference type="AlphaFoldDB" id="A0AAW5R5S8"/>
<proteinExistence type="inferred from homology"/>
<evidence type="ECO:0000256" key="3">
    <source>
        <dbReference type="ARBA" id="ARBA00015915"/>
    </source>
</evidence>
<evidence type="ECO:0000256" key="9">
    <source>
        <dbReference type="ARBA" id="ARBA00022906"/>
    </source>
</evidence>
<comment type="caution">
    <text evidence="14">The sequence shown here is derived from an EMBL/GenBank/DDBJ whole genome shotgun (WGS) entry which is preliminary data.</text>
</comment>
<dbReference type="Proteomes" id="UP001320898">
    <property type="component" value="Unassembled WGS sequence"/>
</dbReference>
<keyword evidence="9" id="KW-0864">Zinc transport</keyword>
<dbReference type="GO" id="GO:0006829">
    <property type="term" value="P:zinc ion transport"/>
    <property type="evidence" value="ECO:0007669"/>
    <property type="project" value="UniProtKB-KW"/>
</dbReference>
<keyword evidence="11" id="KW-1015">Disulfide bond</keyword>
<evidence type="ECO:0000313" key="14">
    <source>
        <dbReference type="EMBL" id="MCT8974725.1"/>
    </source>
</evidence>
<dbReference type="Pfam" id="PF01297">
    <property type="entry name" value="ZnuA"/>
    <property type="match status" value="1"/>
</dbReference>
<organism evidence="14 15">
    <name type="scientific">Microbaculum marinisediminis</name>
    <dbReference type="NCBI Taxonomy" id="2931392"/>
    <lineage>
        <taxon>Bacteria</taxon>
        <taxon>Pseudomonadati</taxon>
        <taxon>Pseudomonadota</taxon>
        <taxon>Alphaproteobacteria</taxon>
        <taxon>Hyphomicrobiales</taxon>
        <taxon>Tepidamorphaceae</taxon>
        <taxon>Microbaculum</taxon>
    </lineage>
</organism>
<keyword evidence="7" id="KW-0574">Periplasm</keyword>
<keyword evidence="8" id="KW-0862">Zinc</keyword>
<evidence type="ECO:0000256" key="7">
    <source>
        <dbReference type="ARBA" id="ARBA00022764"/>
    </source>
</evidence>
<dbReference type="SUPFAM" id="SSF53807">
    <property type="entry name" value="Helical backbone' metal receptor"/>
    <property type="match status" value="1"/>
</dbReference>
<evidence type="ECO:0000256" key="10">
    <source>
        <dbReference type="ARBA" id="ARBA00023065"/>
    </source>
</evidence>
<evidence type="ECO:0000256" key="13">
    <source>
        <dbReference type="SAM" id="SignalP"/>
    </source>
</evidence>
<sequence length="342" mass="37275">MGRSRSRSLAAASFALLLNAATAHAETPEVVTSIKPLHSLVAGVMQGVGEPHLLVGGGESPHTYSMRPSDAEALSNADVIFWVGEELETFLQRPIANLGADARAIALLHAPGMTLLEFPEDGDEAHTDDHADCEDEHAGDHPDDHEEAADDHHDDHHDDEPGEHAHHHAGTDPHVWLDPANARAMVAEIVAVLADVDAKNADIYRRNGADLTARLEQLEADTTETLKPYRDIPYFTFHEAFRYFGSRFGLDSQGAISLSPDRQPGAQRLREIRAEIGRYDRVCIFAEPQFPPKLVDVIVEGTPARTGTLDPLGAALAPGPDLYLDLIRSNRDAFANCFQSTM</sequence>
<protein>
    <recommendedName>
        <fullName evidence="3">High-affinity zinc uptake system protein ZnuA</fullName>
    </recommendedName>
</protein>
<keyword evidence="15" id="KW-1185">Reference proteome</keyword>
<evidence type="ECO:0000256" key="5">
    <source>
        <dbReference type="ARBA" id="ARBA00022723"/>
    </source>
</evidence>
<dbReference type="Gene3D" id="3.40.50.1980">
    <property type="entry name" value="Nitrogenase molybdenum iron protein domain"/>
    <property type="match status" value="2"/>
</dbReference>
<evidence type="ECO:0000256" key="11">
    <source>
        <dbReference type="ARBA" id="ARBA00023157"/>
    </source>
</evidence>
<accession>A0AAW5R5S8</accession>
<evidence type="ECO:0000256" key="4">
    <source>
        <dbReference type="ARBA" id="ARBA00022448"/>
    </source>
</evidence>
<evidence type="ECO:0000313" key="15">
    <source>
        <dbReference type="Proteomes" id="UP001320898"/>
    </source>
</evidence>
<keyword evidence="5" id="KW-0479">Metal-binding</keyword>
<evidence type="ECO:0000256" key="2">
    <source>
        <dbReference type="ARBA" id="ARBA00011028"/>
    </source>
</evidence>
<dbReference type="CDD" id="cd01019">
    <property type="entry name" value="ZnuA"/>
    <property type="match status" value="1"/>
</dbReference>
<comment type="subcellular location">
    <subcellularLocation>
        <location evidence="1">Periplasm</location>
    </subcellularLocation>
</comment>
<reference evidence="14 15" key="1">
    <citation type="submission" date="2022-04" db="EMBL/GenBank/DDBJ databases">
        <authorList>
            <person name="Ye Y.-Q."/>
            <person name="Du Z.-J."/>
        </authorList>
    </citation>
    <scope>NUCLEOTIDE SEQUENCE [LARGE SCALE GENOMIC DNA]</scope>
    <source>
        <strain evidence="14 15">A6E488</strain>
    </source>
</reference>
<dbReference type="InterPro" id="IPR006127">
    <property type="entry name" value="ZnuA-like"/>
</dbReference>
<comment type="similarity">
    <text evidence="2">Belongs to the bacterial solute-binding protein 9 family.</text>
</comment>
<keyword evidence="10" id="KW-0406">Ion transport</keyword>
<feature type="compositionally biased region" description="Basic and acidic residues" evidence="12">
    <location>
        <begin position="124"/>
        <end position="164"/>
    </location>
</feature>
<dbReference type="GO" id="GO:0046872">
    <property type="term" value="F:metal ion binding"/>
    <property type="evidence" value="ECO:0007669"/>
    <property type="project" value="UniProtKB-KW"/>
</dbReference>